<organism evidence="1 2">
    <name type="scientific">Boletus edulis BED1</name>
    <dbReference type="NCBI Taxonomy" id="1328754"/>
    <lineage>
        <taxon>Eukaryota</taxon>
        <taxon>Fungi</taxon>
        <taxon>Dikarya</taxon>
        <taxon>Basidiomycota</taxon>
        <taxon>Agaricomycotina</taxon>
        <taxon>Agaricomycetes</taxon>
        <taxon>Agaricomycetidae</taxon>
        <taxon>Boletales</taxon>
        <taxon>Boletineae</taxon>
        <taxon>Boletaceae</taxon>
        <taxon>Boletoideae</taxon>
        <taxon>Boletus</taxon>
    </lineage>
</organism>
<proteinExistence type="predicted"/>
<feature type="non-terminal residue" evidence="1">
    <location>
        <position position="1"/>
    </location>
</feature>
<reference evidence="1" key="1">
    <citation type="submission" date="2019-10" db="EMBL/GenBank/DDBJ databases">
        <authorList>
            <consortium name="DOE Joint Genome Institute"/>
            <person name="Kuo A."/>
            <person name="Miyauchi S."/>
            <person name="Kiss E."/>
            <person name="Drula E."/>
            <person name="Kohler A."/>
            <person name="Sanchez-Garcia M."/>
            <person name="Andreopoulos B."/>
            <person name="Barry K.W."/>
            <person name="Bonito G."/>
            <person name="Buee M."/>
            <person name="Carver A."/>
            <person name="Chen C."/>
            <person name="Cichocki N."/>
            <person name="Clum A."/>
            <person name="Culley D."/>
            <person name="Crous P.W."/>
            <person name="Fauchery L."/>
            <person name="Girlanda M."/>
            <person name="Hayes R."/>
            <person name="Keri Z."/>
            <person name="LaButti K."/>
            <person name="Lipzen A."/>
            <person name="Lombard V."/>
            <person name="Magnuson J."/>
            <person name="Maillard F."/>
            <person name="Morin E."/>
            <person name="Murat C."/>
            <person name="Nolan M."/>
            <person name="Ohm R."/>
            <person name="Pangilinan J."/>
            <person name="Pereira M."/>
            <person name="Perotto S."/>
            <person name="Peter M."/>
            <person name="Riley R."/>
            <person name="Sitrit Y."/>
            <person name="Stielow B."/>
            <person name="Szollosi G."/>
            <person name="Zifcakova L."/>
            <person name="Stursova M."/>
            <person name="Spatafora J.W."/>
            <person name="Tedersoo L."/>
            <person name="Vaario L.-M."/>
            <person name="Yamada A."/>
            <person name="Yan M."/>
            <person name="Wang P."/>
            <person name="Xu J."/>
            <person name="Bruns T."/>
            <person name="Baldrian P."/>
            <person name="Vilgalys R."/>
            <person name="Henrissat B."/>
            <person name="Grigoriev I.V."/>
            <person name="Hibbett D."/>
            <person name="Nagy L.G."/>
            <person name="Martin F.M."/>
        </authorList>
    </citation>
    <scope>NUCLEOTIDE SEQUENCE</scope>
    <source>
        <strain evidence="1">BED1</strain>
    </source>
</reference>
<sequence>DLWSVEQTKAAFLGITAHWIQADTNSHKWSLRSQVIAFRAFPGMHSGDNLARHFIGLCERAGIITSTSSKLFCLT</sequence>
<evidence type="ECO:0000313" key="1">
    <source>
        <dbReference type="EMBL" id="KAF8442872.1"/>
    </source>
</evidence>
<dbReference type="Proteomes" id="UP001194468">
    <property type="component" value="Unassembled WGS sequence"/>
</dbReference>
<comment type="caution">
    <text evidence="1">The sequence shown here is derived from an EMBL/GenBank/DDBJ whole genome shotgun (WGS) entry which is preliminary data.</text>
</comment>
<accession>A0AAD4BY12</accession>
<feature type="non-terminal residue" evidence="1">
    <location>
        <position position="75"/>
    </location>
</feature>
<keyword evidence="2" id="KW-1185">Reference proteome</keyword>
<name>A0AAD4BY12_BOLED</name>
<dbReference type="EMBL" id="WHUW01000008">
    <property type="protein sequence ID" value="KAF8442872.1"/>
    <property type="molecule type" value="Genomic_DNA"/>
</dbReference>
<reference evidence="1" key="2">
    <citation type="journal article" date="2020" name="Nat. Commun.">
        <title>Large-scale genome sequencing of mycorrhizal fungi provides insights into the early evolution of symbiotic traits.</title>
        <authorList>
            <person name="Miyauchi S."/>
            <person name="Kiss E."/>
            <person name="Kuo A."/>
            <person name="Drula E."/>
            <person name="Kohler A."/>
            <person name="Sanchez-Garcia M."/>
            <person name="Morin E."/>
            <person name="Andreopoulos B."/>
            <person name="Barry K.W."/>
            <person name="Bonito G."/>
            <person name="Buee M."/>
            <person name="Carver A."/>
            <person name="Chen C."/>
            <person name="Cichocki N."/>
            <person name="Clum A."/>
            <person name="Culley D."/>
            <person name="Crous P.W."/>
            <person name="Fauchery L."/>
            <person name="Girlanda M."/>
            <person name="Hayes R.D."/>
            <person name="Keri Z."/>
            <person name="LaButti K."/>
            <person name="Lipzen A."/>
            <person name="Lombard V."/>
            <person name="Magnuson J."/>
            <person name="Maillard F."/>
            <person name="Murat C."/>
            <person name="Nolan M."/>
            <person name="Ohm R.A."/>
            <person name="Pangilinan J."/>
            <person name="Pereira M.F."/>
            <person name="Perotto S."/>
            <person name="Peter M."/>
            <person name="Pfister S."/>
            <person name="Riley R."/>
            <person name="Sitrit Y."/>
            <person name="Stielow J.B."/>
            <person name="Szollosi G."/>
            <person name="Zifcakova L."/>
            <person name="Stursova M."/>
            <person name="Spatafora J.W."/>
            <person name="Tedersoo L."/>
            <person name="Vaario L.M."/>
            <person name="Yamada A."/>
            <person name="Yan M."/>
            <person name="Wang P."/>
            <person name="Xu J."/>
            <person name="Bruns T."/>
            <person name="Baldrian P."/>
            <person name="Vilgalys R."/>
            <person name="Dunand C."/>
            <person name="Henrissat B."/>
            <person name="Grigoriev I.V."/>
            <person name="Hibbett D."/>
            <person name="Nagy L.G."/>
            <person name="Martin F.M."/>
        </authorList>
    </citation>
    <scope>NUCLEOTIDE SEQUENCE</scope>
    <source>
        <strain evidence="1">BED1</strain>
    </source>
</reference>
<evidence type="ECO:0000313" key="2">
    <source>
        <dbReference type="Proteomes" id="UP001194468"/>
    </source>
</evidence>
<dbReference type="AlphaFoldDB" id="A0AAD4BY12"/>
<protein>
    <submittedName>
        <fullName evidence="1">Uncharacterized protein</fullName>
    </submittedName>
</protein>
<gene>
    <name evidence="1" type="ORF">L210DRAFT_790808</name>
</gene>